<organism evidence="2">
    <name type="scientific">Arundo donax</name>
    <name type="common">Giant reed</name>
    <name type="synonym">Donax arundinaceus</name>
    <dbReference type="NCBI Taxonomy" id="35708"/>
    <lineage>
        <taxon>Eukaryota</taxon>
        <taxon>Viridiplantae</taxon>
        <taxon>Streptophyta</taxon>
        <taxon>Embryophyta</taxon>
        <taxon>Tracheophyta</taxon>
        <taxon>Spermatophyta</taxon>
        <taxon>Magnoliopsida</taxon>
        <taxon>Liliopsida</taxon>
        <taxon>Poales</taxon>
        <taxon>Poaceae</taxon>
        <taxon>PACMAD clade</taxon>
        <taxon>Arundinoideae</taxon>
        <taxon>Arundineae</taxon>
        <taxon>Arundo</taxon>
    </lineage>
</organism>
<reference evidence="2" key="1">
    <citation type="submission" date="2014-09" db="EMBL/GenBank/DDBJ databases">
        <authorList>
            <person name="Magalhaes I.L.F."/>
            <person name="Oliveira U."/>
            <person name="Santos F.R."/>
            <person name="Vidigal T.H.D.A."/>
            <person name="Brescovit A.D."/>
            <person name="Santos A.J."/>
        </authorList>
    </citation>
    <scope>NUCLEOTIDE SEQUENCE</scope>
    <source>
        <tissue evidence="2">Shoot tissue taken approximately 20 cm above the soil surface</tissue>
    </source>
</reference>
<accession>A0A0A9A342</accession>
<feature type="region of interest" description="Disordered" evidence="1">
    <location>
        <begin position="87"/>
        <end position="112"/>
    </location>
</feature>
<protein>
    <submittedName>
        <fullName evidence="2">Uncharacterized protein</fullName>
    </submittedName>
</protein>
<dbReference type="AlphaFoldDB" id="A0A0A9A342"/>
<evidence type="ECO:0000313" key="2">
    <source>
        <dbReference type="EMBL" id="JAD44373.1"/>
    </source>
</evidence>
<name>A0A0A9A342_ARUDO</name>
<proteinExistence type="predicted"/>
<sequence length="112" mass="11931">MAGMGSRCPQSHFSVVPPLIRCAGTSSLTLGLGFGARGHCRCRCFSSSPAVERAGSRPCCSGRWCLPVVVFFYLNPCYGRCERATLGNSSVGHLPHRYKPPLPSLGLSSNSV</sequence>
<evidence type="ECO:0000256" key="1">
    <source>
        <dbReference type="SAM" id="MobiDB-lite"/>
    </source>
</evidence>
<dbReference type="EMBL" id="GBRH01253522">
    <property type="protein sequence ID" value="JAD44373.1"/>
    <property type="molecule type" value="Transcribed_RNA"/>
</dbReference>
<reference evidence="2" key="2">
    <citation type="journal article" date="2015" name="Data Brief">
        <title>Shoot transcriptome of the giant reed, Arundo donax.</title>
        <authorList>
            <person name="Barrero R.A."/>
            <person name="Guerrero F.D."/>
            <person name="Moolhuijzen P."/>
            <person name="Goolsby J.A."/>
            <person name="Tidwell J."/>
            <person name="Bellgard S.E."/>
            <person name="Bellgard M.I."/>
        </authorList>
    </citation>
    <scope>NUCLEOTIDE SEQUENCE</scope>
    <source>
        <tissue evidence="2">Shoot tissue taken approximately 20 cm above the soil surface</tissue>
    </source>
</reference>